<evidence type="ECO:0000256" key="1">
    <source>
        <dbReference type="SAM" id="MobiDB-lite"/>
    </source>
</evidence>
<name>A0A853BKE7_9ACTN</name>
<accession>A0A853BKE7</accession>
<dbReference type="EMBL" id="JACCFO010000001">
    <property type="protein sequence ID" value="NYI95184.1"/>
    <property type="molecule type" value="Genomic_DNA"/>
</dbReference>
<feature type="compositionally biased region" description="Pro residues" evidence="1">
    <location>
        <begin position="33"/>
        <end position="48"/>
    </location>
</feature>
<reference evidence="2 3" key="1">
    <citation type="submission" date="2020-07" db="EMBL/GenBank/DDBJ databases">
        <title>Sequencing the genomes of 1000 actinobacteria strains.</title>
        <authorList>
            <person name="Klenk H.-P."/>
        </authorList>
    </citation>
    <scope>NUCLEOTIDE SEQUENCE [LARGE SCALE GENOMIC DNA]</scope>
    <source>
        <strain evidence="2 3">DSM 45927</strain>
    </source>
</reference>
<proteinExistence type="predicted"/>
<keyword evidence="3" id="KW-1185">Reference proteome</keyword>
<dbReference type="Proteomes" id="UP000575985">
    <property type="component" value="Unassembled WGS sequence"/>
</dbReference>
<evidence type="ECO:0000313" key="2">
    <source>
        <dbReference type="EMBL" id="NYI95184.1"/>
    </source>
</evidence>
<dbReference type="AlphaFoldDB" id="A0A853BKE7"/>
<feature type="region of interest" description="Disordered" evidence="1">
    <location>
        <begin position="1"/>
        <end position="48"/>
    </location>
</feature>
<sequence>MRTIPLADGGRAAPRPDRRTHRPTDGAAGARSFPPPPARVPPAPAAFR</sequence>
<comment type="caution">
    <text evidence="2">The sequence shown here is derived from an EMBL/GenBank/DDBJ whole genome shotgun (WGS) entry which is preliminary data.</text>
</comment>
<evidence type="ECO:0000313" key="3">
    <source>
        <dbReference type="Proteomes" id="UP000575985"/>
    </source>
</evidence>
<organism evidence="2 3">
    <name type="scientific">Streptomonospora nanhaiensis</name>
    <dbReference type="NCBI Taxonomy" id="1323731"/>
    <lineage>
        <taxon>Bacteria</taxon>
        <taxon>Bacillati</taxon>
        <taxon>Actinomycetota</taxon>
        <taxon>Actinomycetes</taxon>
        <taxon>Streptosporangiales</taxon>
        <taxon>Nocardiopsidaceae</taxon>
        <taxon>Streptomonospora</taxon>
    </lineage>
</organism>
<protein>
    <submittedName>
        <fullName evidence="2">Uncharacterized protein</fullName>
    </submittedName>
</protein>
<gene>
    <name evidence="2" type="ORF">HNR12_001461</name>
</gene>